<organism evidence="1 2">
    <name type="scientific">Lysobacter antibioticus</name>
    <dbReference type="NCBI Taxonomy" id="84531"/>
    <lineage>
        <taxon>Bacteria</taxon>
        <taxon>Pseudomonadati</taxon>
        <taxon>Pseudomonadota</taxon>
        <taxon>Gammaproteobacteria</taxon>
        <taxon>Lysobacterales</taxon>
        <taxon>Lysobacteraceae</taxon>
        <taxon>Lysobacter</taxon>
    </lineage>
</organism>
<sequence length="291" mass="32226">MAPLASTAAIPISTRTPMTPSCRMTPFDQHLAQWSLIPDGAPIHTHSSDLLPVRYRDTPAMLKIPREPEERYGAAMMRWWDGDGAARVLAWDEDALLIERASGPRSLAHMARNGRDDDATRILCATAARLHAPRAAPPPSHLLGLRPWFAELEPYANSHGGPLALAWSTACELLAEPREIVPLHGDLHHENVLDAGARGWVAIDPKRLIGERGFDFACLFTDPDEETALAPGRLLRRVDLVAEAARLERRRLLQWIVAFTGLSAAWYLMDEESPDKEFAAIELAHAELLRG</sequence>
<gene>
    <name evidence="1" type="ORF">LA76x_5138</name>
</gene>
<dbReference type="AlphaFoldDB" id="A0A0S2FIB2"/>
<dbReference type="GO" id="GO:0019748">
    <property type="term" value="P:secondary metabolic process"/>
    <property type="evidence" value="ECO:0007669"/>
    <property type="project" value="InterPro"/>
</dbReference>
<evidence type="ECO:0000313" key="2">
    <source>
        <dbReference type="Proteomes" id="UP000060787"/>
    </source>
</evidence>
<dbReference type="GO" id="GO:0016301">
    <property type="term" value="F:kinase activity"/>
    <property type="evidence" value="ECO:0007669"/>
    <property type="project" value="UniProtKB-KW"/>
</dbReference>
<dbReference type="InterPro" id="IPR011009">
    <property type="entry name" value="Kinase-like_dom_sf"/>
</dbReference>
<keyword evidence="2" id="KW-1185">Reference proteome</keyword>
<dbReference type="eggNOG" id="COG3570">
    <property type="taxonomic scope" value="Bacteria"/>
</dbReference>
<dbReference type="PATRIC" id="fig|84531.8.peg.5147"/>
<proteinExistence type="predicted"/>
<evidence type="ECO:0000313" key="1">
    <source>
        <dbReference type="EMBL" id="ALN83240.1"/>
    </source>
</evidence>
<protein>
    <submittedName>
        <fullName evidence="1">Aminoglycoside/hydroxyurea antibiotic resistance kinase family protein</fullName>
    </submittedName>
</protein>
<dbReference type="SUPFAM" id="SSF56112">
    <property type="entry name" value="Protein kinase-like (PK-like)"/>
    <property type="match status" value="1"/>
</dbReference>
<name>A0A0S2FIB2_LYSAN</name>
<keyword evidence="1" id="KW-0418">Kinase</keyword>
<accession>A0A0S2FIB2</accession>
<dbReference type="Pfam" id="PF04655">
    <property type="entry name" value="APH_6_hur"/>
    <property type="match status" value="1"/>
</dbReference>
<dbReference type="KEGG" id="lab:LA76x_5138"/>
<dbReference type="InterPro" id="IPR006748">
    <property type="entry name" value="NH2Glyco/OHUrea_AB-resist_kin"/>
</dbReference>
<dbReference type="Proteomes" id="UP000060787">
    <property type="component" value="Chromosome"/>
</dbReference>
<keyword evidence="1" id="KW-0808">Transferase</keyword>
<dbReference type="GO" id="GO:0016773">
    <property type="term" value="F:phosphotransferase activity, alcohol group as acceptor"/>
    <property type="evidence" value="ECO:0007669"/>
    <property type="project" value="InterPro"/>
</dbReference>
<reference evidence="1 2" key="1">
    <citation type="journal article" date="2015" name="BMC Genomics">
        <title>Comparative genomics and metabolic profiling of the genus Lysobacter.</title>
        <authorList>
            <person name="de Bruijn I."/>
            <person name="Cheng X."/>
            <person name="de Jager V."/>
            <person name="Exposito R.G."/>
            <person name="Watrous J."/>
            <person name="Patel N."/>
            <person name="Postma J."/>
            <person name="Dorrestein P.C."/>
            <person name="Kobayashi D."/>
            <person name="Raaijmakers J.M."/>
        </authorList>
    </citation>
    <scope>NUCLEOTIDE SEQUENCE [LARGE SCALE GENOMIC DNA]</scope>
    <source>
        <strain evidence="1 2">76</strain>
    </source>
</reference>
<dbReference type="EMBL" id="CP011129">
    <property type="protein sequence ID" value="ALN83240.1"/>
    <property type="molecule type" value="Genomic_DNA"/>
</dbReference>
<dbReference type="STRING" id="84531.LA76x_5138"/>